<protein>
    <submittedName>
        <fullName evidence="5">Glycoside hydrolase family 28 protein</fullName>
    </submittedName>
</protein>
<dbReference type="RefSeq" id="WP_117544425.1">
    <property type="nucleotide sequence ID" value="NZ_QVLV01000005.1"/>
</dbReference>
<dbReference type="GO" id="GO:0005975">
    <property type="term" value="P:carbohydrate metabolic process"/>
    <property type="evidence" value="ECO:0007669"/>
    <property type="project" value="InterPro"/>
</dbReference>
<keyword evidence="2 4" id="KW-0378">Hydrolase</keyword>
<dbReference type="InterPro" id="IPR011050">
    <property type="entry name" value="Pectin_lyase_fold/virulence"/>
</dbReference>
<name>A0A3E3I783_9FIRM</name>
<dbReference type="InterPro" id="IPR000743">
    <property type="entry name" value="Glyco_hydro_28"/>
</dbReference>
<dbReference type="Proteomes" id="UP000260812">
    <property type="component" value="Unassembled WGS sequence"/>
</dbReference>
<dbReference type="Gene3D" id="2.60.40.10">
    <property type="entry name" value="Immunoglobulins"/>
    <property type="match status" value="1"/>
</dbReference>
<comment type="caution">
    <text evidence="5">The sequence shown here is derived from an EMBL/GenBank/DDBJ whole genome shotgun (WGS) entry which is preliminary data.</text>
</comment>
<dbReference type="GO" id="GO:0004650">
    <property type="term" value="F:polygalacturonase activity"/>
    <property type="evidence" value="ECO:0007669"/>
    <property type="project" value="InterPro"/>
</dbReference>
<sequence length="504" mass="55614">MRYEDEQLKLFCPEETRTADSAAVLWNKVKGVRQYRVFLDGAEVGRTEHTDFTLRGLKSGRGYEIEASAEDENGRLAQDTLHITLQEKGEELTITSFGAVGDGRTVNTSFIQKAIDACPAGGTVRIPAGTFVTGALFLKSDMTLFLEEGSRLLGSGCLEDFPLKKYRFEGLETMCYASLINTKETENGRLHNIRIMGKGCVDANGSILRRQELAEGKGRPGRAVCLRNVDGVYLEGITVRQSPAWCVHLIYCSHVSLNGVSIFTKFDENGRRYEGIANGDGLDPDSCSYVNVFGCTIGSQDDCIAVKSGRNEEGRLVGIASEHIRVTNCTFTSGFGVAMGSEMSGGVRDCLVQDCVFSDVYSIGSIKTPRGRGSVVENIVYENLRHQNLSHEHQDCKWFRGAIYVDEFYSHDTFDTEHPEPVDEGTSVIRNILFKNISVETVTGNAVYLVGLLEMPLENICLENVTAKGRYGMKAANIKGLCMKNVTVTAQEGEPYEYHRVEPE</sequence>
<dbReference type="AlphaFoldDB" id="A0A3E3I783"/>
<gene>
    <name evidence="5" type="ORF">DXC51_09950</name>
</gene>
<evidence type="ECO:0000313" key="5">
    <source>
        <dbReference type="EMBL" id="RGE61854.1"/>
    </source>
</evidence>
<reference evidence="5" key="1">
    <citation type="submission" date="2018-08" db="EMBL/GenBank/DDBJ databases">
        <title>A genome reference for cultivated species of the human gut microbiota.</title>
        <authorList>
            <person name="Zou Y."/>
            <person name="Xue W."/>
            <person name="Luo G."/>
        </authorList>
    </citation>
    <scope>NUCLEOTIDE SEQUENCE [LARGE SCALE GENOMIC DNA]</scope>
    <source>
        <strain evidence="5">TF05-5AC</strain>
    </source>
</reference>
<keyword evidence="3 4" id="KW-0326">Glycosidase</keyword>
<dbReference type="Pfam" id="PF00295">
    <property type="entry name" value="Glyco_hydro_28"/>
    <property type="match status" value="1"/>
</dbReference>
<dbReference type="SUPFAM" id="SSF49265">
    <property type="entry name" value="Fibronectin type III"/>
    <property type="match status" value="1"/>
</dbReference>
<dbReference type="PANTHER" id="PTHR31339:SF9">
    <property type="entry name" value="PLASMIN AND FIBRONECTIN-BINDING PROTEIN A"/>
    <property type="match status" value="1"/>
</dbReference>
<dbReference type="Gene3D" id="2.160.20.10">
    <property type="entry name" value="Single-stranded right-handed beta-helix, Pectin lyase-like"/>
    <property type="match status" value="1"/>
</dbReference>
<dbReference type="InterPro" id="IPR051801">
    <property type="entry name" value="GH28_Enzymes"/>
</dbReference>
<dbReference type="InterPro" id="IPR036116">
    <property type="entry name" value="FN3_sf"/>
</dbReference>
<proteinExistence type="inferred from homology"/>
<evidence type="ECO:0000313" key="6">
    <source>
        <dbReference type="Proteomes" id="UP000260812"/>
    </source>
</evidence>
<dbReference type="PANTHER" id="PTHR31339">
    <property type="entry name" value="PECTIN LYASE-RELATED"/>
    <property type="match status" value="1"/>
</dbReference>
<dbReference type="InterPro" id="IPR012334">
    <property type="entry name" value="Pectin_lyas_fold"/>
</dbReference>
<dbReference type="EMBL" id="QVLV01000005">
    <property type="protein sequence ID" value="RGE61854.1"/>
    <property type="molecule type" value="Genomic_DNA"/>
</dbReference>
<organism evidence="5 6">
    <name type="scientific">Eisenbergiella massiliensis</name>
    <dbReference type="NCBI Taxonomy" id="1720294"/>
    <lineage>
        <taxon>Bacteria</taxon>
        <taxon>Bacillati</taxon>
        <taxon>Bacillota</taxon>
        <taxon>Clostridia</taxon>
        <taxon>Lachnospirales</taxon>
        <taxon>Lachnospiraceae</taxon>
        <taxon>Eisenbergiella</taxon>
    </lineage>
</organism>
<evidence type="ECO:0000256" key="3">
    <source>
        <dbReference type="ARBA" id="ARBA00023295"/>
    </source>
</evidence>
<dbReference type="GeneID" id="97987192"/>
<evidence type="ECO:0000256" key="4">
    <source>
        <dbReference type="RuleBase" id="RU361169"/>
    </source>
</evidence>
<evidence type="ECO:0000256" key="1">
    <source>
        <dbReference type="ARBA" id="ARBA00008834"/>
    </source>
</evidence>
<dbReference type="InterPro" id="IPR013783">
    <property type="entry name" value="Ig-like_fold"/>
</dbReference>
<evidence type="ECO:0000256" key="2">
    <source>
        <dbReference type="ARBA" id="ARBA00022801"/>
    </source>
</evidence>
<comment type="similarity">
    <text evidence="1 4">Belongs to the glycosyl hydrolase 28 family.</text>
</comment>
<keyword evidence="6" id="KW-1185">Reference proteome</keyword>
<accession>A0A3E3I783</accession>
<dbReference type="SUPFAM" id="SSF51126">
    <property type="entry name" value="Pectin lyase-like"/>
    <property type="match status" value="1"/>
</dbReference>